<proteinExistence type="predicted"/>
<evidence type="ECO:0000313" key="15">
    <source>
        <dbReference type="EMBL" id="SIT05199.1"/>
    </source>
</evidence>
<feature type="transmembrane region" description="Helical" evidence="11">
    <location>
        <begin position="32"/>
        <end position="54"/>
    </location>
</feature>
<dbReference type="InterPro" id="IPR000700">
    <property type="entry name" value="PAS-assoc_C"/>
</dbReference>
<dbReference type="Pfam" id="PF02518">
    <property type="entry name" value="HATPase_c"/>
    <property type="match status" value="1"/>
</dbReference>
<keyword evidence="16" id="KW-1185">Reference proteome</keyword>
<dbReference type="Gene3D" id="1.10.287.130">
    <property type="match status" value="1"/>
</dbReference>
<dbReference type="Pfam" id="PF00512">
    <property type="entry name" value="HisKA"/>
    <property type="match status" value="1"/>
</dbReference>
<evidence type="ECO:0000256" key="6">
    <source>
        <dbReference type="ARBA" id="ARBA00022741"/>
    </source>
</evidence>
<dbReference type="SMART" id="SM00086">
    <property type="entry name" value="PAC"/>
    <property type="match status" value="2"/>
</dbReference>
<gene>
    <name evidence="15" type="ORF">SAMN05421779_10637</name>
</gene>
<keyword evidence="9" id="KW-0902">Two-component regulatory system</keyword>
<dbReference type="SMART" id="SM00387">
    <property type="entry name" value="HATPase_c"/>
    <property type="match status" value="1"/>
</dbReference>
<dbReference type="PRINTS" id="PR00344">
    <property type="entry name" value="BCTRLSENSOR"/>
</dbReference>
<dbReference type="CDD" id="cd00082">
    <property type="entry name" value="HisKA"/>
    <property type="match status" value="1"/>
</dbReference>
<keyword evidence="11" id="KW-0812">Transmembrane</keyword>
<dbReference type="FunFam" id="1.10.287.130:FF:000038">
    <property type="entry name" value="Sensory transduction histidine kinase"/>
    <property type="match status" value="1"/>
</dbReference>
<dbReference type="SUPFAM" id="SSF55785">
    <property type="entry name" value="PYP-like sensor domain (PAS domain)"/>
    <property type="match status" value="3"/>
</dbReference>
<dbReference type="InterPro" id="IPR036097">
    <property type="entry name" value="HisK_dim/P_sf"/>
</dbReference>
<dbReference type="InterPro" id="IPR004358">
    <property type="entry name" value="Sig_transdc_His_kin-like_C"/>
</dbReference>
<dbReference type="PANTHER" id="PTHR43711:SF29">
    <property type="entry name" value="HISTIDINE KINASE"/>
    <property type="match status" value="1"/>
</dbReference>
<dbReference type="InterPro" id="IPR003594">
    <property type="entry name" value="HATPase_dom"/>
</dbReference>
<evidence type="ECO:0000256" key="4">
    <source>
        <dbReference type="ARBA" id="ARBA00022553"/>
    </source>
</evidence>
<feature type="domain" description="Histidine kinase" evidence="12">
    <location>
        <begin position="633"/>
        <end position="858"/>
    </location>
</feature>
<evidence type="ECO:0000256" key="1">
    <source>
        <dbReference type="ARBA" id="ARBA00000085"/>
    </source>
</evidence>
<dbReference type="AlphaFoldDB" id="A0A1N7P437"/>
<evidence type="ECO:0000256" key="7">
    <source>
        <dbReference type="ARBA" id="ARBA00022777"/>
    </source>
</evidence>
<dbReference type="InterPro" id="IPR035965">
    <property type="entry name" value="PAS-like_dom_sf"/>
</dbReference>
<dbReference type="InterPro" id="IPR001610">
    <property type="entry name" value="PAC"/>
</dbReference>
<evidence type="ECO:0000256" key="5">
    <source>
        <dbReference type="ARBA" id="ARBA00022679"/>
    </source>
</evidence>
<dbReference type="STRING" id="80876.SAMN05421779_10637"/>
<dbReference type="PANTHER" id="PTHR43711">
    <property type="entry name" value="TWO-COMPONENT HISTIDINE KINASE"/>
    <property type="match status" value="1"/>
</dbReference>
<comment type="catalytic activity">
    <reaction evidence="1">
        <text>ATP + protein L-histidine = ADP + protein N-phospho-L-histidine.</text>
        <dbReference type="EC" id="2.7.13.3"/>
    </reaction>
</comment>
<evidence type="ECO:0000313" key="16">
    <source>
        <dbReference type="Proteomes" id="UP000185678"/>
    </source>
</evidence>
<keyword evidence="8" id="KW-0067">ATP-binding</keyword>
<evidence type="ECO:0000259" key="13">
    <source>
        <dbReference type="PROSITE" id="PS50112"/>
    </source>
</evidence>
<dbReference type="InterPro" id="IPR050736">
    <property type="entry name" value="Sensor_HK_Regulatory"/>
</dbReference>
<keyword evidence="7" id="KW-0418">Kinase</keyword>
<keyword evidence="10 11" id="KW-0472">Membrane</keyword>
<protein>
    <recommendedName>
        <fullName evidence="3">histidine kinase</fullName>
        <ecNumber evidence="3">2.7.13.3</ecNumber>
    </recommendedName>
</protein>
<dbReference type="Gene3D" id="3.30.450.20">
    <property type="entry name" value="PAS domain"/>
    <property type="match status" value="3"/>
</dbReference>
<keyword evidence="11" id="KW-1133">Transmembrane helix</keyword>
<dbReference type="SMART" id="SM00388">
    <property type="entry name" value="HisKA"/>
    <property type="match status" value="1"/>
</dbReference>
<feature type="domain" description="PAS" evidence="13">
    <location>
        <begin position="246"/>
        <end position="288"/>
    </location>
</feature>
<dbReference type="GO" id="GO:0005524">
    <property type="term" value="F:ATP binding"/>
    <property type="evidence" value="ECO:0007669"/>
    <property type="project" value="UniProtKB-KW"/>
</dbReference>
<evidence type="ECO:0000256" key="2">
    <source>
        <dbReference type="ARBA" id="ARBA00004370"/>
    </source>
</evidence>
<keyword evidence="6" id="KW-0547">Nucleotide-binding</keyword>
<evidence type="ECO:0000256" key="10">
    <source>
        <dbReference type="ARBA" id="ARBA00023136"/>
    </source>
</evidence>
<dbReference type="PROSITE" id="PS50112">
    <property type="entry name" value="PAS"/>
    <property type="match status" value="2"/>
</dbReference>
<organism evidence="15 16">
    <name type="scientific">Insolitispirillum peregrinum</name>
    <dbReference type="NCBI Taxonomy" id="80876"/>
    <lineage>
        <taxon>Bacteria</taxon>
        <taxon>Pseudomonadati</taxon>
        <taxon>Pseudomonadota</taxon>
        <taxon>Alphaproteobacteria</taxon>
        <taxon>Rhodospirillales</taxon>
        <taxon>Novispirillaceae</taxon>
        <taxon>Insolitispirillum</taxon>
    </lineage>
</organism>
<dbReference type="InterPro" id="IPR003661">
    <property type="entry name" value="HisK_dim/P_dom"/>
</dbReference>
<dbReference type="PROSITE" id="PS50109">
    <property type="entry name" value="HIS_KIN"/>
    <property type="match status" value="1"/>
</dbReference>
<evidence type="ECO:0000259" key="12">
    <source>
        <dbReference type="PROSITE" id="PS50109"/>
    </source>
</evidence>
<dbReference type="NCBIfam" id="TIGR00229">
    <property type="entry name" value="sensory_box"/>
    <property type="match status" value="2"/>
</dbReference>
<dbReference type="SMART" id="SM00091">
    <property type="entry name" value="PAS"/>
    <property type="match status" value="3"/>
</dbReference>
<dbReference type="CDD" id="cd00130">
    <property type="entry name" value="PAS"/>
    <property type="match status" value="2"/>
</dbReference>
<feature type="domain" description="PAS" evidence="13">
    <location>
        <begin position="363"/>
        <end position="409"/>
    </location>
</feature>
<evidence type="ECO:0000256" key="9">
    <source>
        <dbReference type="ARBA" id="ARBA00023012"/>
    </source>
</evidence>
<accession>A0A1N7P437</accession>
<dbReference type="Gene3D" id="3.30.565.10">
    <property type="entry name" value="Histidine kinase-like ATPase, C-terminal domain"/>
    <property type="match status" value="1"/>
</dbReference>
<dbReference type="Pfam" id="PF13426">
    <property type="entry name" value="PAS_9"/>
    <property type="match status" value="2"/>
</dbReference>
<reference evidence="15 16" key="1">
    <citation type="submission" date="2017-01" db="EMBL/GenBank/DDBJ databases">
        <authorList>
            <person name="Mah S.A."/>
            <person name="Swanson W.J."/>
            <person name="Moy G.W."/>
            <person name="Vacquier V.D."/>
        </authorList>
    </citation>
    <scope>NUCLEOTIDE SEQUENCE [LARGE SCALE GENOMIC DNA]</scope>
    <source>
        <strain evidence="15 16">DSM 11589</strain>
    </source>
</reference>
<dbReference type="Proteomes" id="UP000185678">
    <property type="component" value="Unassembled WGS sequence"/>
</dbReference>
<name>A0A1N7P437_9PROT</name>
<dbReference type="SUPFAM" id="SSF55874">
    <property type="entry name" value="ATPase domain of HSP90 chaperone/DNA topoisomerase II/histidine kinase"/>
    <property type="match status" value="1"/>
</dbReference>
<dbReference type="GO" id="GO:0000155">
    <property type="term" value="F:phosphorelay sensor kinase activity"/>
    <property type="evidence" value="ECO:0007669"/>
    <property type="project" value="InterPro"/>
</dbReference>
<feature type="domain" description="PAC" evidence="14">
    <location>
        <begin position="436"/>
        <end position="488"/>
    </location>
</feature>
<dbReference type="CDD" id="cd16922">
    <property type="entry name" value="HATPase_EvgS-ArcB-TorS-like"/>
    <property type="match status" value="1"/>
</dbReference>
<comment type="subcellular location">
    <subcellularLocation>
        <location evidence="2">Membrane</location>
    </subcellularLocation>
</comment>
<evidence type="ECO:0000259" key="14">
    <source>
        <dbReference type="PROSITE" id="PS50113"/>
    </source>
</evidence>
<dbReference type="SUPFAM" id="SSF47384">
    <property type="entry name" value="Homodimeric domain of signal transducing histidine kinase"/>
    <property type="match status" value="1"/>
</dbReference>
<feature type="transmembrane region" description="Helical" evidence="11">
    <location>
        <begin position="206"/>
        <end position="229"/>
    </location>
</feature>
<dbReference type="PROSITE" id="PS50113">
    <property type="entry name" value="PAC"/>
    <property type="match status" value="1"/>
</dbReference>
<evidence type="ECO:0000256" key="3">
    <source>
        <dbReference type="ARBA" id="ARBA00012438"/>
    </source>
</evidence>
<dbReference type="EMBL" id="FTOA01000006">
    <property type="protein sequence ID" value="SIT05199.1"/>
    <property type="molecule type" value="Genomic_DNA"/>
</dbReference>
<dbReference type="Pfam" id="PF12860">
    <property type="entry name" value="PAS_7"/>
    <property type="match status" value="1"/>
</dbReference>
<dbReference type="InterPro" id="IPR036890">
    <property type="entry name" value="HATPase_C_sf"/>
</dbReference>
<dbReference type="EC" id="2.7.13.3" evidence="3"/>
<evidence type="ECO:0000256" key="11">
    <source>
        <dbReference type="SAM" id="Phobius"/>
    </source>
</evidence>
<dbReference type="RefSeq" id="WP_175617100.1">
    <property type="nucleotide sequence ID" value="NZ_FTOA01000006.1"/>
</dbReference>
<evidence type="ECO:0000256" key="8">
    <source>
        <dbReference type="ARBA" id="ARBA00022840"/>
    </source>
</evidence>
<dbReference type="InterPro" id="IPR000014">
    <property type="entry name" value="PAS"/>
</dbReference>
<dbReference type="InterPro" id="IPR005467">
    <property type="entry name" value="His_kinase_dom"/>
</dbReference>
<dbReference type="GO" id="GO:0016020">
    <property type="term" value="C:membrane"/>
    <property type="evidence" value="ECO:0007669"/>
    <property type="project" value="UniProtKB-SubCell"/>
</dbReference>
<keyword evidence="4" id="KW-0597">Phosphoprotein</keyword>
<keyword evidence="5" id="KW-0808">Transferase</keyword>
<sequence>MTSSPQAVFFYMTRQTRVRTDDQDTLKRMARALGLVFTLLAAGIIAGFALNSLYVMESNELARQATVAAQHHHQTQQLVNWAQVIENEPEGQTRQDARIRFAERLQQIQRSYRLLVDGDPALDIPPVPEGVRQYFYGPIDSYDALLKQFLSEAEQYLLAHGPAVETPPDVADHHMISTWSIGPLANSQQRITEALQDHAAKAFHRLWLSQTIILTLTLLLLAFAGLYLLRNLLLKSAQVVREHLSAQRRLMAIIDSVEDGIIEVNPDGSLIFANRSAALTLGQSSDQLTQSTLQSFTRLSGSDGVHIGVALERMERATAAAILLTRPDGTCFRAALTLTPIEGQSRAIITVRDITRHLHREERLRKLSHAVEHSPAPVIITDFTGVIEYVNPAFTTVSGWTSREVIGHSPRMISSGAQERDVYHAMWNDLKAGKSWRGEFRNRRKDGASYWVRSSIAPIMDDSGSISHFVAVQEDVTVERQALQDLEDSRRRLREAIDSLPQGFAIYNADETLLMCNDAYRALYGAGVGSVYEGERFVTIIRAGIDHQVYALTPEQKEDFLAQRLELFRQGGEREIELKSGRWVLASETITPSGAHVCLRTDISDIKRIQTELESARRHADEANTAKSQFLSSMSHELRTPLNAILGFAQLLQMNRKTPLTERQGDQVQQILRAGQHLLSLIDEILDLAKIEAGKIPLHMAPVDVATMARDCQDLIQPAADSANLTMTVTAPSGVWVFADHTRLKQILLNLLSNAVKYNTPDGKLWLNIAPSLAPPEGKSGPWIVFSVSDTGLGIPEEMRNQLFQPFSRLGRDTSMVEGTGIGLALTRQLVELMGGELTVSHLPGGGTCFSFALPQTDGATQITL</sequence>